<keyword evidence="4" id="KW-1185">Reference proteome</keyword>
<feature type="chain" id="PRO_5042247733" description="Secreted protein" evidence="2">
    <location>
        <begin position="25"/>
        <end position="90"/>
    </location>
</feature>
<evidence type="ECO:0008006" key="5">
    <source>
        <dbReference type="Google" id="ProtNLM"/>
    </source>
</evidence>
<feature type="signal peptide" evidence="2">
    <location>
        <begin position="1"/>
        <end position="24"/>
    </location>
</feature>
<evidence type="ECO:0000313" key="3">
    <source>
        <dbReference type="EMBL" id="KAI0298401.1"/>
    </source>
</evidence>
<evidence type="ECO:0000256" key="1">
    <source>
        <dbReference type="SAM" id="MobiDB-lite"/>
    </source>
</evidence>
<dbReference type="AlphaFoldDB" id="A0AAD4M3L6"/>
<keyword evidence="2" id="KW-0732">Signal</keyword>
<evidence type="ECO:0000313" key="4">
    <source>
        <dbReference type="Proteomes" id="UP001203297"/>
    </source>
</evidence>
<name>A0AAD4M3L6_9AGAM</name>
<accession>A0AAD4M3L6</accession>
<comment type="caution">
    <text evidence="3">The sequence shown here is derived from an EMBL/GenBank/DDBJ whole genome shotgun (WGS) entry which is preliminary data.</text>
</comment>
<sequence>MFKTNTTPARIMCFFFLSLDEIQGIDYRYYYYYYHTWRSHREREGGREGGGFPGSKTPSKKIKRKREIEDFLFGKKRFTIFMTWCRFMYS</sequence>
<organism evidence="3 4">
    <name type="scientific">Multifurca ochricompacta</name>
    <dbReference type="NCBI Taxonomy" id="376703"/>
    <lineage>
        <taxon>Eukaryota</taxon>
        <taxon>Fungi</taxon>
        <taxon>Dikarya</taxon>
        <taxon>Basidiomycota</taxon>
        <taxon>Agaricomycotina</taxon>
        <taxon>Agaricomycetes</taxon>
        <taxon>Russulales</taxon>
        <taxon>Russulaceae</taxon>
        <taxon>Multifurca</taxon>
    </lineage>
</organism>
<dbReference type="Proteomes" id="UP001203297">
    <property type="component" value="Unassembled WGS sequence"/>
</dbReference>
<feature type="region of interest" description="Disordered" evidence="1">
    <location>
        <begin position="42"/>
        <end position="61"/>
    </location>
</feature>
<evidence type="ECO:0000256" key="2">
    <source>
        <dbReference type="SAM" id="SignalP"/>
    </source>
</evidence>
<dbReference type="EMBL" id="WTXG01000029">
    <property type="protein sequence ID" value="KAI0298401.1"/>
    <property type="molecule type" value="Genomic_DNA"/>
</dbReference>
<gene>
    <name evidence="3" type="ORF">B0F90DRAFT_716816</name>
</gene>
<reference evidence="3" key="1">
    <citation type="journal article" date="2022" name="New Phytol.">
        <title>Evolutionary transition to the ectomycorrhizal habit in the genomes of a hyperdiverse lineage of mushroom-forming fungi.</title>
        <authorList>
            <person name="Looney B."/>
            <person name="Miyauchi S."/>
            <person name="Morin E."/>
            <person name="Drula E."/>
            <person name="Courty P.E."/>
            <person name="Kohler A."/>
            <person name="Kuo A."/>
            <person name="LaButti K."/>
            <person name="Pangilinan J."/>
            <person name="Lipzen A."/>
            <person name="Riley R."/>
            <person name="Andreopoulos W."/>
            <person name="He G."/>
            <person name="Johnson J."/>
            <person name="Nolan M."/>
            <person name="Tritt A."/>
            <person name="Barry K.W."/>
            <person name="Grigoriev I.V."/>
            <person name="Nagy L.G."/>
            <person name="Hibbett D."/>
            <person name="Henrissat B."/>
            <person name="Matheny P.B."/>
            <person name="Labbe J."/>
            <person name="Martin F.M."/>
        </authorList>
    </citation>
    <scope>NUCLEOTIDE SEQUENCE</scope>
    <source>
        <strain evidence="3">BPL690</strain>
    </source>
</reference>
<proteinExistence type="predicted"/>
<protein>
    <recommendedName>
        <fullName evidence="5">Secreted protein</fullName>
    </recommendedName>
</protein>